<dbReference type="EMBL" id="CP000142">
    <property type="protein sequence ID" value="ABA87766.1"/>
    <property type="molecule type" value="Genomic_DNA"/>
</dbReference>
<evidence type="ECO:0000256" key="3">
    <source>
        <dbReference type="ARBA" id="ARBA00030892"/>
    </source>
</evidence>
<evidence type="ECO:0000313" key="7">
    <source>
        <dbReference type="EMBL" id="ABA87766.1"/>
    </source>
</evidence>
<evidence type="ECO:0000256" key="1">
    <source>
        <dbReference type="ARBA" id="ARBA00022723"/>
    </source>
</evidence>
<dbReference type="Proteomes" id="UP000002534">
    <property type="component" value="Chromosome"/>
</dbReference>
<organism evidence="7 8">
    <name type="scientific">Syntrophotalea carbinolica (strain DSM 2380 / NBRC 103641 / GraBd1)</name>
    <name type="common">Pelobacter carbinolicus</name>
    <dbReference type="NCBI Taxonomy" id="338963"/>
    <lineage>
        <taxon>Bacteria</taxon>
        <taxon>Pseudomonadati</taxon>
        <taxon>Thermodesulfobacteriota</taxon>
        <taxon>Desulfuromonadia</taxon>
        <taxon>Desulfuromonadales</taxon>
        <taxon>Syntrophotaleaceae</taxon>
        <taxon>Syntrophotalea</taxon>
    </lineage>
</organism>
<keyword evidence="7" id="KW-0413">Isomerase</keyword>
<dbReference type="Pfam" id="PF00903">
    <property type="entry name" value="Glyoxalase"/>
    <property type="match status" value="1"/>
</dbReference>
<dbReference type="STRING" id="338963.Pcar_0506"/>
<dbReference type="PANTHER" id="PTHR46036">
    <property type="entry name" value="LACTOYLGLUTATHIONE LYASE"/>
    <property type="match status" value="1"/>
</dbReference>
<dbReference type="InterPro" id="IPR029068">
    <property type="entry name" value="Glyas_Bleomycin-R_OHBP_Dase"/>
</dbReference>
<dbReference type="AlphaFoldDB" id="Q3A778"/>
<dbReference type="InterPro" id="IPR037523">
    <property type="entry name" value="VOC_core"/>
</dbReference>
<evidence type="ECO:0000256" key="5">
    <source>
        <dbReference type="ARBA" id="ARBA00033298"/>
    </source>
</evidence>
<accession>Q3A778</accession>
<dbReference type="PROSITE" id="PS00934">
    <property type="entry name" value="GLYOXALASE_I_1"/>
    <property type="match status" value="1"/>
</dbReference>
<feature type="domain" description="VOC" evidence="6">
    <location>
        <begin position="4"/>
        <end position="126"/>
    </location>
</feature>
<dbReference type="SUPFAM" id="SSF54593">
    <property type="entry name" value="Glyoxalase/Bleomycin resistance protein/Dihydroxybiphenyl dioxygenase"/>
    <property type="match status" value="1"/>
</dbReference>
<dbReference type="OrthoDB" id="9789841at2"/>
<dbReference type="RefSeq" id="WP_011340195.1">
    <property type="nucleotide sequence ID" value="NC_007498.2"/>
</dbReference>
<dbReference type="GO" id="GO:0005737">
    <property type="term" value="C:cytoplasm"/>
    <property type="evidence" value="ECO:0007669"/>
    <property type="project" value="TreeGrafter"/>
</dbReference>
<dbReference type="GO" id="GO:0019243">
    <property type="term" value="P:methylglyoxal catabolic process to D-lactate via S-lactoyl-glutathione"/>
    <property type="evidence" value="ECO:0007669"/>
    <property type="project" value="TreeGrafter"/>
</dbReference>
<dbReference type="GO" id="GO:0016853">
    <property type="term" value="F:isomerase activity"/>
    <property type="evidence" value="ECO:0007669"/>
    <property type="project" value="UniProtKB-KW"/>
</dbReference>
<name>Q3A778_SYNC1</name>
<evidence type="ECO:0000256" key="2">
    <source>
        <dbReference type="ARBA" id="ARBA00030291"/>
    </source>
</evidence>
<dbReference type="Gene3D" id="3.10.180.10">
    <property type="entry name" value="2,3-Dihydroxybiphenyl 1,2-Dioxygenase, domain 1"/>
    <property type="match status" value="1"/>
</dbReference>
<evidence type="ECO:0000313" key="8">
    <source>
        <dbReference type="Proteomes" id="UP000002534"/>
    </source>
</evidence>
<sequence>MKYQMIHTCIRVMDLKKSELFYQQAFGFEVVRRLELPEHKCTLAWLRSPGGTFELELTWNHDQEEPYALGNGYSHLAVGVADLIASHKQHEAMGLHPKPLKSLTGGDPRFYFLADPDGYLIEVLKA</sequence>
<dbReference type="KEGG" id="pca:Pcar_0506"/>
<evidence type="ECO:0000256" key="4">
    <source>
        <dbReference type="ARBA" id="ARBA00032460"/>
    </source>
</evidence>
<dbReference type="InterPro" id="IPR018146">
    <property type="entry name" value="Glyoxalase_1_CS"/>
</dbReference>
<evidence type="ECO:0000259" key="6">
    <source>
        <dbReference type="PROSITE" id="PS51819"/>
    </source>
</evidence>
<reference evidence="8" key="1">
    <citation type="submission" date="2005-10" db="EMBL/GenBank/DDBJ databases">
        <title>Complete sequence of Pelobacter carbinolicus DSM 2380.</title>
        <authorList>
            <person name="Copeland A."/>
            <person name="Lucas S."/>
            <person name="Lapidus A."/>
            <person name="Barry K."/>
            <person name="Detter J.C."/>
            <person name="Glavina T."/>
            <person name="Hammon N."/>
            <person name="Israni S."/>
            <person name="Pitluck S."/>
            <person name="Chertkov O."/>
            <person name="Schmutz J."/>
            <person name="Larimer F."/>
            <person name="Land M."/>
            <person name="Kyrpides N."/>
            <person name="Ivanova N."/>
            <person name="Richardson P."/>
        </authorList>
    </citation>
    <scope>NUCLEOTIDE SEQUENCE [LARGE SCALE GENOMIC DNA]</scope>
    <source>
        <strain evidence="8">DSM 2380 / NBRC 103641 / GraBd1</strain>
    </source>
</reference>
<dbReference type="GO" id="GO:0046872">
    <property type="term" value="F:metal ion binding"/>
    <property type="evidence" value="ECO:0007669"/>
    <property type="project" value="UniProtKB-KW"/>
</dbReference>
<protein>
    <recommendedName>
        <fullName evidence="3">Aldoketomutase</fullName>
    </recommendedName>
    <alternativeName>
        <fullName evidence="2">Ketone-aldehyde mutase</fullName>
    </alternativeName>
    <alternativeName>
        <fullName evidence="4">Methylglyoxalase</fullName>
    </alternativeName>
    <alternativeName>
        <fullName evidence="5">S-D-lactoylglutathione methylglyoxal lyase</fullName>
    </alternativeName>
</protein>
<reference evidence="7 8" key="2">
    <citation type="journal article" date="2012" name="BMC Genomics">
        <title>The genome of Pelobacter carbinolicus reveals surprising metabolic capabilities and physiological features.</title>
        <authorList>
            <person name="Aklujkar M."/>
            <person name="Haveman S.A."/>
            <person name="Didonato R.Jr."/>
            <person name="Chertkov O."/>
            <person name="Han C.S."/>
            <person name="Land M.L."/>
            <person name="Brown P."/>
            <person name="Lovley D.R."/>
        </authorList>
    </citation>
    <scope>NUCLEOTIDE SEQUENCE [LARGE SCALE GENOMIC DNA]</scope>
    <source>
        <strain evidence="8">DSM 2380 / NBRC 103641 / GraBd1</strain>
    </source>
</reference>
<dbReference type="InterPro" id="IPR004360">
    <property type="entry name" value="Glyas_Fos-R_dOase_dom"/>
</dbReference>
<dbReference type="HOGENOM" id="CLU_046006_8_4_7"/>
<dbReference type="PANTHER" id="PTHR46036:SF5">
    <property type="entry name" value="LACTOYLGLUTATHIONE LYASE"/>
    <property type="match status" value="1"/>
</dbReference>
<dbReference type="GO" id="GO:0004462">
    <property type="term" value="F:lactoylglutathione lyase activity"/>
    <property type="evidence" value="ECO:0007669"/>
    <property type="project" value="InterPro"/>
</dbReference>
<proteinExistence type="predicted"/>
<dbReference type="eggNOG" id="COG0346">
    <property type="taxonomic scope" value="Bacteria"/>
</dbReference>
<keyword evidence="1" id="KW-0479">Metal-binding</keyword>
<dbReference type="PROSITE" id="PS51819">
    <property type="entry name" value="VOC"/>
    <property type="match status" value="1"/>
</dbReference>
<gene>
    <name evidence="7" type="primary">gloA-2</name>
    <name evidence="7" type="ordered locus">Pcar_0506</name>
</gene>
<keyword evidence="8" id="KW-1185">Reference proteome</keyword>